<dbReference type="GO" id="GO:0031419">
    <property type="term" value="F:cobalamin binding"/>
    <property type="evidence" value="ECO:0007669"/>
    <property type="project" value="InterPro"/>
</dbReference>
<dbReference type="RefSeq" id="WP_099106980.1">
    <property type="nucleotide sequence ID" value="NZ_JAATJF010000002.1"/>
</dbReference>
<sequence>MPVAAPSRSFPPSDKSDWLDRVAKELKNDLSQLDAEVNERIKLSPLYTAEEVTARPPLDRPAGWAIGAYLNSGTNEEIHASALTALEQGAEALLYRLFHQPDAAEVAQLLEGVRLDMVSLHCALRYPGQDPAELFRDLVKYLRREGYDLSQIEGSVDFDPLLDWSEPPFPPLIRLLDFVSQWMPRFKVLQVNAAGFNNGPASADSELALAIAKGAEYLQQVRDRGYSAEIVNDHLQFAFTVGTSYYVDIAKLRALRILWANVLKGFGIEDAPPAFIAAHTDVATLSDDRDHNLLKLTTQALSAVTGGADQLFLAPAEGAAAERQTSEFSHRMALNIQHLLRLEAGLEQYADPAAGSYYLEKLTEELVNAAWERFLVIEQQGGFAEATEV</sequence>
<organism evidence="2 3">
    <name type="scientific">Neolewinella marina</name>
    <dbReference type="NCBI Taxonomy" id="438751"/>
    <lineage>
        <taxon>Bacteria</taxon>
        <taxon>Pseudomonadati</taxon>
        <taxon>Bacteroidota</taxon>
        <taxon>Saprospiria</taxon>
        <taxon>Saprospirales</taxon>
        <taxon>Lewinellaceae</taxon>
        <taxon>Neolewinella</taxon>
    </lineage>
</organism>
<protein>
    <recommendedName>
        <fullName evidence="1">Methylmalonyl-CoA mutase alpha/beta chain catalytic domain-containing protein</fullName>
    </recommendedName>
</protein>
<feature type="domain" description="Methylmalonyl-CoA mutase alpha/beta chain catalytic" evidence="1">
    <location>
        <begin position="104"/>
        <end position="388"/>
    </location>
</feature>
<dbReference type="InterPro" id="IPR006099">
    <property type="entry name" value="MeMalonylCoA_mutase_a/b_cat"/>
</dbReference>
<keyword evidence="3" id="KW-1185">Reference proteome</keyword>
<dbReference type="GO" id="GO:0016866">
    <property type="term" value="F:intramolecular transferase activity"/>
    <property type="evidence" value="ECO:0007669"/>
    <property type="project" value="InterPro"/>
</dbReference>
<reference evidence="2 3" key="1">
    <citation type="submission" date="2017-10" db="EMBL/GenBank/DDBJ databases">
        <title>The draft genome sequence of Lewinella marina KCTC 32374.</title>
        <authorList>
            <person name="Wang K."/>
        </authorList>
    </citation>
    <scope>NUCLEOTIDE SEQUENCE [LARGE SCALE GENOMIC DNA]</scope>
    <source>
        <strain evidence="2 3">MKG-38</strain>
    </source>
</reference>
<dbReference type="Gene3D" id="3.20.20.240">
    <property type="entry name" value="Methylmalonyl-CoA mutase"/>
    <property type="match status" value="1"/>
</dbReference>
<name>A0A2G0CDN7_9BACT</name>
<dbReference type="Pfam" id="PF01642">
    <property type="entry name" value="MM_CoA_mutase"/>
    <property type="match status" value="1"/>
</dbReference>
<dbReference type="SUPFAM" id="SSF51703">
    <property type="entry name" value="Cobalamin (vitamin B12)-dependent enzymes"/>
    <property type="match status" value="1"/>
</dbReference>
<dbReference type="OrthoDB" id="9762378at2"/>
<dbReference type="InterPro" id="IPR016176">
    <property type="entry name" value="Cbl-dep_enz_cat"/>
</dbReference>
<dbReference type="Proteomes" id="UP000226437">
    <property type="component" value="Unassembled WGS sequence"/>
</dbReference>
<evidence type="ECO:0000313" key="2">
    <source>
        <dbReference type="EMBL" id="PHK98082.1"/>
    </source>
</evidence>
<evidence type="ECO:0000259" key="1">
    <source>
        <dbReference type="Pfam" id="PF01642"/>
    </source>
</evidence>
<dbReference type="AlphaFoldDB" id="A0A2G0CDN7"/>
<proteinExistence type="predicted"/>
<accession>A0A2G0CDN7</accession>
<dbReference type="EMBL" id="PDLO01000005">
    <property type="protein sequence ID" value="PHK98082.1"/>
    <property type="molecule type" value="Genomic_DNA"/>
</dbReference>
<dbReference type="PANTHER" id="PTHR48101">
    <property type="entry name" value="METHYLMALONYL-COA MUTASE, MITOCHONDRIAL-RELATED"/>
    <property type="match status" value="1"/>
</dbReference>
<comment type="caution">
    <text evidence="2">The sequence shown here is derived from an EMBL/GenBank/DDBJ whole genome shotgun (WGS) entry which is preliminary data.</text>
</comment>
<gene>
    <name evidence="2" type="ORF">CGL56_12900</name>
</gene>
<dbReference type="PANTHER" id="PTHR48101:SF1">
    <property type="entry name" value="METHYLMALONYL-COA MUTASE, LARGE SUBUNIT"/>
    <property type="match status" value="1"/>
</dbReference>
<evidence type="ECO:0000313" key="3">
    <source>
        <dbReference type="Proteomes" id="UP000226437"/>
    </source>
</evidence>